<organism evidence="3 4">
    <name type="scientific">Thermomonas fusca</name>
    <dbReference type="NCBI Taxonomy" id="215690"/>
    <lineage>
        <taxon>Bacteria</taxon>
        <taxon>Pseudomonadati</taxon>
        <taxon>Pseudomonadota</taxon>
        <taxon>Gammaproteobacteria</taxon>
        <taxon>Lysobacterales</taxon>
        <taxon>Lysobacteraceae</taxon>
        <taxon>Thermomonas</taxon>
    </lineage>
</organism>
<comment type="caution">
    <text evidence="3">The sequence shown here is derived from an EMBL/GenBank/DDBJ whole genome shotgun (WGS) entry which is preliminary data.</text>
</comment>
<keyword evidence="4" id="KW-1185">Reference proteome</keyword>
<dbReference type="InterPro" id="IPR050563">
    <property type="entry name" value="4-hydroxybenzoyl-CoA_TE"/>
</dbReference>
<dbReference type="GO" id="GO:0047617">
    <property type="term" value="F:fatty acyl-CoA hydrolase activity"/>
    <property type="evidence" value="ECO:0007669"/>
    <property type="project" value="TreeGrafter"/>
</dbReference>
<evidence type="ECO:0000313" key="3">
    <source>
        <dbReference type="EMBL" id="TLX23155.1"/>
    </source>
</evidence>
<dbReference type="EMBL" id="SROY01000001">
    <property type="protein sequence ID" value="TLX23155.1"/>
    <property type="molecule type" value="Genomic_DNA"/>
</dbReference>
<dbReference type="PROSITE" id="PS01328">
    <property type="entry name" value="4HBCOA_THIOESTERASE"/>
    <property type="match status" value="1"/>
</dbReference>
<dbReference type="InterPro" id="IPR008272">
    <property type="entry name" value="HB-CoA_thioesterase_AS"/>
</dbReference>
<comment type="similarity">
    <text evidence="1">Belongs to the 4-hydroxybenzoyl-CoA thioesterase family.</text>
</comment>
<protein>
    <submittedName>
        <fullName evidence="3">Tol-pal system-associated acyl-CoA thioesterase</fullName>
    </submittedName>
</protein>
<dbReference type="NCBIfam" id="TIGR00051">
    <property type="entry name" value="YbgC/FadM family acyl-CoA thioesterase"/>
    <property type="match status" value="1"/>
</dbReference>
<dbReference type="FunFam" id="3.10.129.10:FF:000004">
    <property type="entry name" value="Tol-pal system-associated acyl-CoA thioesterase"/>
    <property type="match status" value="1"/>
</dbReference>
<sequence>MTGNSGPRTHSDPLSFSWPVRVYWEDTDAGGVVYHAQYLAFMERARSEWLRDIGLHQHSLKREADVVFVVRAMDVDFRAPARLDDQLSVSVRLLECRGASFVMVQRIERDGALLVEAKVKIAALRASSFRPCPLPDFLSSQLKLLLETP</sequence>
<dbReference type="PANTHER" id="PTHR31793:SF37">
    <property type="entry name" value="ACYL-COA THIOESTER HYDROLASE YBGC"/>
    <property type="match status" value="1"/>
</dbReference>
<dbReference type="InterPro" id="IPR029069">
    <property type="entry name" value="HotDog_dom_sf"/>
</dbReference>
<dbReference type="RefSeq" id="WP_138347613.1">
    <property type="nucleotide sequence ID" value="NZ_SROY01000001.1"/>
</dbReference>
<dbReference type="InterPro" id="IPR014166">
    <property type="entry name" value="Tol-Pal_acyl-CoA_thioesterase"/>
</dbReference>
<evidence type="ECO:0000256" key="2">
    <source>
        <dbReference type="ARBA" id="ARBA00022801"/>
    </source>
</evidence>
<name>A0A5R9PI40_9GAMM</name>
<dbReference type="AlphaFoldDB" id="A0A5R9PI40"/>
<dbReference type="CDD" id="cd00586">
    <property type="entry name" value="4HBT"/>
    <property type="match status" value="1"/>
</dbReference>
<dbReference type="Pfam" id="PF13279">
    <property type="entry name" value="4HBT_2"/>
    <property type="match status" value="1"/>
</dbReference>
<proteinExistence type="inferred from homology"/>
<keyword evidence="2" id="KW-0378">Hydrolase</keyword>
<evidence type="ECO:0000313" key="4">
    <source>
        <dbReference type="Proteomes" id="UP000308508"/>
    </source>
</evidence>
<reference evidence="3 4" key="1">
    <citation type="submission" date="2019-04" db="EMBL/GenBank/DDBJ databases">
        <authorList>
            <person name="Grouzdev D.S."/>
            <person name="Nazina T.N."/>
        </authorList>
    </citation>
    <scope>NUCLEOTIDE SEQUENCE [LARGE SCALE GENOMIC DNA]</scope>
    <source>
        <strain evidence="3 4">SHC 3-19</strain>
    </source>
</reference>
<dbReference type="Gene3D" id="3.10.129.10">
    <property type="entry name" value="Hotdog Thioesterase"/>
    <property type="match status" value="1"/>
</dbReference>
<dbReference type="Proteomes" id="UP000308508">
    <property type="component" value="Unassembled WGS sequence"/>
</dbReference>
<dbReference type="STRING" id="1123377.GCA_000423885_00986"/>
<accession>A0A5R9PI40</accession>
<evidence type="ECO:0000256" key="1">
    <source>
        <dbReference type="ARBA" id="ARBA00005953"/>
    </source>
</evidence>
<gene>
    <name evidence="3" type="primary">ybgC</name>
    <name evidence="3" type="ORF">E5S66_03790</name>
</gene>
<dbReference type="SUPFAM" id="SSF54637">
    <property type="entry name" value="Thioesterase/thiol ester dehydrase-isomerase"/>
    <property type="match status" value="1"/>
</dbReference>
<dbReference type="PANTHER" id="PTHR31793">
    <property type="entry name" value="4-HYDROXYBENZOYL-COA THIOESTERASE FAMILY MEMBER"/>
    <property type="match status" value="1"/>
</dbReference>
<dbReference type="NCBIfam" id="TIGR02799">
    <property type="entry name" value="thio_ybgC"/>
    <property type="match status" value="1"/>
</dbReference>
<dbReference type="PIRSF" id="PIRSF003230">
    <property type="entry name" value="YbgC"/>
    <property type="match status" value="1"/>
</dbReference>
<dbReference type="InterPro" id="IPR006684">
    <property type="entry name" value="YbgC/YbaW"/>
</dbReference>